<keyword evidence="1" id="KW-0808">Transferase</keyword>
<evidence type="ECO:0000256" key="1">
    <source>
        <dbReference type="RuleBase" id="RU361155"/>
    </source>
</evidence>
<evidence type="ECO:0000313" key="5">
    <source>
        <dbReference type="Proteomes" id="UP001293254"/>
    </source>
</evidence>
<protein>
    <recommendedName>
        <fullName evidence="1">Sulfotransferase</fullName>
        <ecNumber evidence="1">2.8.2.-</ecNumber>
    </recommendedName>
</protein>
<dbReference type="EMBL" id="JACGWO010000007">
    <property type="protein sequence ID" value="KAK4422348.1"/>
    <property type="molecule type" value="Genomic_DNA"/>
</dbReference>
<organism evidence="4 5">
    <name type="scientific">Sesamum alatum</name>
    <dbReference type="NCBI Taxonomy" id="300844"/>
    <lineage>
        <taxon>Eukaryota</taxon>
        <taxon>Viridiplantae</taxon>
        <taxon>Streptophyta</taxon>
        <taxon>Embryophyta</taxon>
        <taxon>Tracheophyta</taxon>
        <taxon>Spermatophyta</taxon>
        <taxon>Magnoliopsida</taxon>
        <taxon>eudicotyledons</taxon>
        <taxon>Gunneridae</taxon>
        <taxon>Pentapetalae</taxon>
        <taxon>asterids</taxon>
        <taxon>lamiids</taxon>
        <taxon>Lamiales</taxon>
        <taxon>Pedaliaceae</taxon>
        <taxon>Sesamum</taxon>
    </lineage>
</organism>
<evidence type="ECO:0000313" key="4">
    <source>
        <dbReference type="EMBL" id="KAK4422348.1"/>
    </source>
</evidence>
<evidence type="ECO:0000256" key="2">
    <source>
        <dbReference type="SAM" id="MobiDB-lite"/>
    </source>
</evidence>
<comment type="caution">
    <text evidence="4">The sequence shown here is derived from an EMBL/GenBank/DDBJ whole genome shotgun (WGS) entry which is preliminary data.</text>
</comment>
<dbReference type="SUPFAM" id="SSF52540">
    <property type="entry name" value="P-loop containing nucleoside triphosphate hydrolases"/>
    <property type="match status" value="1"/>
</dbReference>
<dbReference type="GO" id="GO:0008146">
    <property type="term" value="F:sulfotransferase activity"/>
    <property type="evidence" value="ECO:0007669"/>
    <property type="project" value="InterPro"/>
</dbReference>
<gene>
    <name evidence="4" type="ORF">Salat_1817100</name>
</gene>
<dbReference type="InterPro" id="IPR000863">
    <property type="entry name" value="Sulfotransferase_dom"/>
</dbReference>
<accession>A0AAE1Y267</accession>
<comment type="similarity">
    <text evidence="1">Belongs to the sulfotransferase 1 family.</text>
</comment>
<feature type="region of interest" description="Disordered" evidence="2">
    <location>
        <begin position="62"/>
        <end position="110"/>
    </location>
</feature>
<feature type="compositionally biased region" description="Polar residues" evidence="2">
    <location>
        <begin position="75"/>
        <end position="84"/>
    </location>
</feature>
<dbReference type="InterPro" id="IPR027417">
    <property type="entry name" value="P-loop_NTPase"/>
</dbReference>
<evidence type="ECO:0000259" key="3">
    <source>
        <dbReference type="Pfam" id="PF00685"/>
    </source>
</evidence>
<reference evidence="4" key="1">
    <citation type="submission" date="2020-06" db="EMBL/GenBank/DDBJ databases">
        <authorList>
            <person name="Li T."/>
            <person name="Hu X."/>
            <person name="Zhang T."/>
            <person name="Song X."/>
            <person name="Zhang H."/>
            <person name="Dai N."/>
            <person name="Sheng W."/>
            <person name="Hou X."/>
            <person name="Wei L."/>
        </authorList>
    </citation>
    <scope>NUCLEOTIDE SEQUENCE</scope>
    <source>
        <strain evidence="4">3651</strain>
        <tissue evidence="4">Leaf</tissue>
    </source>
</reference>
<proteinExistence type="inferred from homology"/>
<sequence>MFAREFNRSGLFGTHMLDYWNAHLKNPRKLLFLKYEDLKQDVSCHIKRFAEFIGVALFGGRKKTREGRSRRLDQSSDSCNGSTRQKPDGEQVPGLRFSFQDVKKRSGAQV</sequence>
<name>A0AAE1Y267_9LAMI</name>
<feature type="domain" description="Sulfotransferase" evidence="3">
    <location>
        <begin position="10"/>
        <end position="58"/>
    </location>
</feature>
<keyword evidence="5" id="KW-1185">Reference proteome</keyword>
<dbReference type="Proteomes" id="UP001293254">
    <property type="component" value="Unassembled WGS sequence"/>
</dbReference>
<reference evidence="4" key="2">
    <citation type="journal article" date="2024" name="Plant">
        <title>Genomic evolution and insights into agronomic trait innovations of Sesamum species.</title>
        <authorList>
            <person name="Miao H."/>
            <person name="Wang L."/>
            <person name="Qu L."/>
            <person name="Liu H."/>
            <person name="Sun Y."/>
            <person name="Le M."/>
            <person name="Wang Q."/>
            <person name="Wei S."/>
            <person name="Zheng Y."/>
            <person name="Lin W."/>
            <person name="Duan Y."/>
            <person name="Cao H."/>
            <person name="Xiong S."/>
            <person name="Wang X."/>
            <person name="Wei L."/>
            <person name="Li C."/>
            <person name="Ma Q."/>
            <person name="Ju M."/>
            <person name="Zhao R."/>
            <person name="Li G."/>
            <person name="Mu C."/>
            <person name="Tian Q."/>
            <person name="Mei H."/>
            <person name="Zhang T."/>
            <person name="Gao T."/>
            <person name="Zhang H."/>
        </authorList>
    </citation>
    <scope>NUCLEOTIDE SEQUENCE</scope>
    <source>
        <strain evidence="4">3651</strain>
    </source>
</reference>
<dbReference type="EC" id="2.8.2.-" evidence="1"/>
<dbReference type="Pfam" id="PF00685">
    <property type="entry name" value="Sulfotransfer_1"/>
    <property type="match status" value="1"/>
</dbReference>
<dbReference type="AlphaFoldDB" id="A0AAE1Y267"/>
<dbReference type="Gene3D" id="3.40.50.300">
    <property type="entry name" value="P-loop containing nucleotide triphosphate hydrolases"/>
    <property type="match status" value="1"/>
</dbReference>